<evidence type="ECO:0000256" key="1">
    <source>
        <dbReference type="ARBA" id="ARBA00004651"/>
    </source>
</evidence>
<keyword evidence="7 8" id="KW-0472">Membrane</keyword>
<dbReference type="GO" id="GO:0008233">
    <property type="term" value="F:peptidase activity"/>
    <property type="evidence" value="ECO:0007669"/>
    <property type="project" value="UniProtKB-KW"/>
</dbReference>
<dbReference type="EMBL" id="JADIMW010000060">
    <property type="protein sequence ID" value="MBO8438324.1"/>
    <property type="molecule type" value="Genomic_DNA"/>
</dbReference>
<accession>A0A9D9E2F8</accession>
<keyword evidence="6 8" id="KW-1133">Transmembrane helix</keyword>
<feature type="transmembrane region" description="Helical" evidence="8">
    <location>
        <begin position="124"/>
        <end position="145"/>
    </location>
</feature>
<evidence type="ECO:0000256" key="7">
    <source>
        <dbReference type="ARBA" id="ARBA00023136"/>
    </source>
</evidence>
<proteinExistence type="predicted"/>
<reference evidence="9" key="2">
    <citation type="journal article" date="2021" name="PeerJ">
        <title>Extensive microbial diversity within the chicken gut microbiome revealed by metagenomics and culture.</title>
        <authorList>
            <person name="Gilroy R."/>
            <person name="Ravi A."/>
            <person name="Getino M."/>
            <person name="Pursley I."/>
            <person name="Horton D.L."/>
            <person name="Alikhan N.F."/>
            <person name="Baker D."/>
            <person name="Gharbi K."/>
            <person name="Hall N."/>
            <person name="Watson M."/>
            <person name="Adriaenssens E.M."/>
            <person name="Foster-Nyarko E."/>
            <person name="Jarju S."/>
            <person name="Secka A."/>
            <person name="Antonio M."/>
            <person name="Oren A."/>
            <person name="Chaudhuri R.R."/>
            <person name="La Ragione R."/>
            <person name="Hildebrand F."/>
            <person name="Pallen M.J."/>
        </authorList>
    </citation>
    <scope>NUCLEOTIDE SEQUENCE</scope>
    <source>
        <strain evidence="9">G3-4614</strain>
    </source>
</reference>
<keyword evidence="4 8" id="KW-0812">Transmembrane</keyword>
<name>A0A9D9E2F8_9BACT</name>
<comment type="caution">
    <text evidence="9">The sequence shown here is derived from an EMBL/GenBank/DDBJ whole genome shotgun (WGS) entry which is preliminary data.</text>
</comment>
<evidence type="ECO:0000256" key="3">
    <source>
        <dbReference type="ARBA" id="ARBA00022670"/>
    </source>
</evidence>
<keyword evidence="3" id="KW-0645">Protease</keyword>
<evidence type="ECO:0000256" key="4">
    <source>
        <dbReference type="ARBA" id="ARBA00022692"/>
    </source>
</evidence>
<evidence type="ECO:0000256" key="8">
    <source>
        <dbReference type="SAM" id="Phobius"/>
    </source>
</evidence>
<sequence>MKLYYRFLRFLKRRLPEKQWSRVGDERVNGFAGLILFFLIFAFVRLMWWGGDNNLAVYTGYDGVYDPEPIFTFINLEGYNNWISTTTAKGVDFFCKYVLFQDTFFRYDTVYLMDGADAVGGVQIFPSCGGNREMVIILFVMLLIPGPSKPRLWYIPSALLAFFAINCFRLALVNLVTKYSMALFPAAHDYSGMAMSVFVFFVWLLWEKKFAEKYRLKAWCEVNAEK</sequence>
<evidence type="ECO:0000313" key="10">
    <source>
        <dbReference type="Proteomes" id="UP000823636"/>
    </source>
</evidence>
<dbReference type="NCBIfam" id="TIGR04178">
    <property type="entry name" value="exo_archaeo"/>
    <property type="match status" value="1"/>
</dbReference>
<dbReference type="InterPro" id="IPR026392">
    <property type="entry name" value="Exo/Archaeosortase_dom"/>
</dbReference>
<comment type="subcellular location">
    <subcellularLocation>
        <location evidence="1">Cell membrane</location>
        <topology evidence="1">Multi-pass membrane protein</topology>
    </subcellularLocation>
</comment>
<feature type="transmembrane region" description="Helical" evidence="8">
    <location>
        <begin position="152"/>
        <end position="175"/>
    </location>
</feature>
<keyword evidence="2" id="KW-1003">Cell membrane</keyword>
<evidence type="ECO:0000256" key="5">
    <source>
        <dbReference type="ARBA" id="ARBA00022801"/>
    </source>
</evidence>
<dbReference type="AlphaFoldDB" id="A0A9D9E2F8"/>
<organism evidence="9 10">
    <name type="scientific">Candidatus Caccoplasma merdipullorum</name>
    <dbReference type="NCBI Taxonomy" id="2840718"/>
    <lineage>
        <taxon>Bacteria</taxon>
        <taxon>Pseudomonadati</taxon>
        <taxon>Bacteroidota</taxon>
        <taxon>Bacteroidia</taxon>
        <taxon>Bacteroidales</taxon>
        <taxon>Bacteroidaceae</taxon>
        <taxon>Bacteroidaceae incertae sedis</taxon>
        <taxon>Candidatus Caccoplasma</taxon>
    </lineage>
</organism>
<protein>
    <submittedName>
        <fullName evidence="9">Exosortase/archaeosortase family protein</fullName>
    </submittedName>
</protein>
<evidence type="ECO:0000256" key="2">
    <source>
        <dbReference type="ARBA" id="ARBA00022475"/>
    </source>
</evidence>
<feature type="transmembrane region" description="Helical" evidence="8">
    <location>
        <begin position="187"/>
        <end position="206"/>
    </location>
</feature>
<evidence type="ECO:0000256" key="6">
    <source>
        <dbReference type="ARBA" id="ARBA00022989"/>
    </source>
</evidence>
<reference evidence="9" key="1">
    <citation type="submission" date="2020-10" db="EMBL/GenBank/DDBJ databases">
        <authorList>
            <person name="Gilroy R."/>
        </authorList>
    </citation>
    <scope>NUCLEOTIDE SEQUENCE</scope>
    <source>
        <strain evidence="9">G3-4614</strain>
    </source>
</reference>
<dbReference type="GO" id="GO:0005886">
    <property type="term" value="C:plasma membrane"/>
    <property type="evidence" value="ECO:0007669"/>
    <property type="project" value="UniProtKB-SubCell"/>
</dbReference>
<dbReference type="GO" id="GO:0006508">
    <property type="term" value="P:proteolysis"/>
    <property type="evidence" value="ECO:0007669"/>
    <property type="project" value="UniProtKB-KW"/>
</dbReference>
<feature type="transmembrane region" description="Helical" evidence="8">
    <location>
        <begin position="28"/>
        <end position="48"/>
    </location>
</feature>
<gene>
    <name evidence="9" type="ORF">IAC54_05430</name>
</gene>
<keyword evidence="5" id="KW-0378">Hydrolase</keyword>
<evidence type="ECO:0000313" key="9">
    <source>
        <dbReference type="EMBL" id="MBO8438324.1"/>
    </source>
</evidence>
<dbReference type="Proteomes" id="UP000823636">
    <property type="component" value="Unassembled WGS sequence"/>
</dbReference>